<dbReference type="InterPro" id="IPR003356">
    <property type="entry name" value="DNA_methylase_A-5"/>
</dbReference>
<dbReference type="SUPFAM" id="SSF53335">
    <property type="entry name" value="S-adenosyl-L-methionine-dependent methyltransferases"/>
    <property type="match status" value="1"/>
</dbReference>
<keyword evidence="2" id="KW-0489">Methyltransferase</keyword>
<dbReference type="PANTHER" id="PTHR42998:SF1">
    <property type="entry name" value="TYPE I RESTRICTION ENZYME HINDI METHYLASE SUBUNIT"/>
    <property type="match status" value="1"/>
</dbReference>
<name>A0A1I3TTY8_9ACTN</name>
<proteinExistence type="predicted"/>
<organism evidence="2 3">
    <name type="scientific">Streptomyces pini</name>
    <dbReference type="NCBI Taxonomy" id="1520580"/>
    <lineage>
        <taxon>Bacteria</taxon>
        <taxon>Bacillati</taxon>
        <taxon>Actinomycetota</taxon>
        <taxon>Actinomycetes</taxon>
        <taxon>Kitasatosporales</taxon>
        <taxon>Streptomycetaceae</taxon>
        <taxon>Streptomyces</taxon>
    </lineage>
</organism>
<dbReference type="PANTHER" id="PTHR42998">
    <property type="entry name" value="TYPE I RESTRICTION ENZYME HINDVIIP M PROTEIN-RELATED"/>
    <property type="match status" value="1"/>
</dbReference>
<keyword evidence="3" id="KW-1185">Reference proteome</keyword>
<dbReference type="GO" id="GO:0003677">
    <property type="term" value="F:DNA binding"/>
    <property type="evidence" value="ECO:0007669"/>
    <property type="project" value="InterPro"/>
</dbReference>
<gene>
    <name evidence="2" type="ORF">SAMN05192584_10191</name>
</gene>
<accession>A0A1I3TTY8</accession>
<dbReference type="Proteomes" id="UP000198928">
    <property type="component" value="Unassembled WGS sequence"/>
</dbReference>
<dbReference type="OrthoDB" id="9784823at2"/>
<dbReference type="Pfam" id="PF02384">
    <property type="entry name" value="N6_Mtase"/>
    <property type="match status" value="1"/>
</dbReference>
<reference evidence="3" key="1">
    <citation type="submission" date="2016-10" db="EMBL/GenBank/DDBJ databases">
        <authorList>
            <person name="Varghese N."/>
            <person name="Submissions S."/>
        </authorList>
    </citation>
    <scope>NUCLEOTIDE SEQUENCE [LARGE SCALE GENOMIC DNA]</scope>
    <source>
        <strain evidence="3">PL19</strain>
    </source>
</reference>
<dbReference type="PRINTS" id="PR00507">
    <property type="entry name" value="N12N6MTFRASE"/>
</dbReference>
<dbReference type="RefSeq" id="WP_093846554.1">
    <property type="nucleotide sequence ID" value="NZ_FOSG01000001.1"/>
</dbReference>
<dbReference type="Gene3D" id="3.40.50.150">
    <property type="entry name" value="Vaccinia Virus protein VP39"/>
    <property type="match status" value="1"/>
</dbReference>
<dbReference type="GO" id="GO:0032259">
    <property type="term" value="P:methylation"/>
    <property type="evidence" value="ECO:0007669"/>
    <property type="project" value="UniProtKB-KW"/>
</dbReference>
<keyword evidence="2" id="KW-0808">Transferase</keyword>
<evidence type="ECO:0000313" key="3">
    <source>
        <dbReference type="Proteomes" id="UP000198928"/>
    </source>
</evidence>
<evidence type="ECO:0000259" key="1">
    <source>
        <dbReference type="Pfam" id="PF02384"/>
    </source>
</evidence>
<dbReference type="AlphaFoldDB" id="A0A1I3TTY8"/>
<evidence type="ECO:0000313" key="2">
    <source>
        <dbReference type="EMBL" id="SFJ74245.1"/>
    </source>
</evidence>
<dbReference type="InterPro" id="IPR052916">
    <property type="entry name" value="Type-I_RE_MTase_Subunit"/>
</dbReference>
<protein>
    <submittedName>
        <fullName evidence="2">N-6 DNA Methylase</fullName>
    </submittedName>
</protein>
<dbReference type="GO" id="GO:0008170">
    <property type="term" value="F:N-methyltransferase activity"/>
    <property type="evidence" value="ECO:0007669"/>
    <property type="project" value="InterPro"/>
</dbReference>
<feature type="domain" description="DNA methylase adenine-specific" evidence="1">
    <location>
        <begin position="95"/>
        <end position="340"/>
    </location>
</feature>
<dbReference type="InterPro" id="IPR029063">
    <property type="entry name" value="SAM-dependent_MTases_sf"/>
</dbReference>
<dbReference type="EMBL" id="FOSG01000001">
    <property type="protein sequence ID" value="SFJ74245.1"/>
    <property type="molecule type" value="Genomic_DNA"/>
</dbReference>
<sequence>MADETAPVVAAEAVRPARGERAWQEIAGAPGGAAAALVRAGEELLLCGGRPVPGPLGELAGELGAAGAYSFLLDHHLDHHLDHRPGSAPRRAAPTPPGTAALMAALAGPAATVLDPACGSGALLAAAGRAGGRPRPARLHGQEADPYLARLAALRLALLGTAAHVRPGDALRDPGPGTDGDGALADAVLCRPPSGEQDWGHEELAYDPRWEYGLPARTESELAWAQHCLSRLRPGGTAVLLMPPAAASRRTGRRVRAALLRRGALRAVVALPATAARPDDPPPHLWVLRRPGGPEGAPVPAPRLLLADAGARHRAGEDRRAPLREEAYRTVLDAWRAFDRDGDVPGKSGATASAPVIDLLDEYVDIAPARHAFAAGGTAAPD</sequence>